<comment type="function">
    <text evidence="1">Allows the formation of correctly charged Asn-tRNA(Asn) or Gln-tRNA(Gln) through the transamidation of misacylated Asp-tRNA(Asn) or Glu-tRNA(Gln) in organisms which lack either or both of asparaginyl-tRNA or glutaminyl-tRNA synthetases. The reaction takes place in the presence of glutamine and ATP through an activated phospho-Asp-tRNA(Asn) or phospho-Glu-tRNA(Gln).</text>
</comment>
<comment type="catalytic activity">
    <reaction evidence="1">
        <text>L-glutamyl-tRNA(Gln) + L-glutamine + ATP + H2O = L-glutaminyl-tRNA(Gln) + L-glutamate + ADP + phosphate + H(+)</text>
        <dbReference type="Rhea" id="RHEA:17521"/>
        <dbReference type="Rhea" id="RHEA-COMP:9681"/>
        <dbReference type="Rhea" id="RHEA-COMP:9684"/>
        <dbReference type="ChEBI" id="CHEBI:15377"/>
        <dbReference type="ChEBI" id="CHEBI:15378"/>
        <dbReference type="ChEBI" id="CHEBI:29985"/>
        <dbReference type="ChEBI" id="CHEBI:30616"/>
        <dbReference type="ChEBI" id="CHEBI:43474"/>
        <dbReference type="ChEBI" id="CHEBI:58359"/>
        <dbReference type="ChEBI" id="CHEBI:78520"/>
        <dbReference type="ChEBI" id="CHEBI:78521"/>
        <dbReference type="ChEBI" id="CHEBI:456216"/>
    </reaction>
</comment>
<dbReference type="EC" id="6.3.5.-" evidence="1"/>
<keyword evidence="1" id="KW-0648">Protein biosynthesis</keyword>
<evidence type="ECO:0000256" key="1">
    <source>
        <dbReference type="HAMAP-Rule" id="MF_00122"/>
    </source>
</evidence>
<comment type="subunit">
    <text evidence="1">Heterotrimer of A, B and C subunits.</text>
</comment>
<dbReference type="GO" id="GO:0006412">
    <property type="term" value="P:translation"/>
    <property type="evidence" value="ECO:0007669"/>
    <property type="project" value="UniProtKB-UniRule"/>
</dbReference>
<keyword evidence="1" id="KW-0436">Ligase</keyword>
<evidence type="ECO:0000313" key="2">
    <source>
        <dbReference type="EMBL" id="OGL89318.1"/>
    </source>
</evidence>
<reference evidence="2 3" key="1">
    <citation type="journal article" date="2016" name="Nat. Commun.">
        <title>Thousands of microbial genomes shed light on interconnected biogeochemical processes in an aquifer system.</title>
        <authorList>
            <person name="Anantharaman K."/>
            <person name="Brown C.T."/>
            <person name="Hug L.A."/>
            <person name="Sharon I."/>
            <person name="Castelle C.J."/>
            <person name="Probst A.J."/>
            <person name="Thomas B.C."/>
            <person name="Singh A."/>
            <person name="Wilkins M.J."/>
            <person name="Karaoz U."/>
            <person name="Brodie E.L."/>
            <person name="Williams K.H."/>
            <person name="Hubbard S.S."/>
            <person name="Banfield J.F."/>
        </authorList>
    </citation>
    <scope>NUCLEOTIDE SEQUENCE [LARGE SCALE GENOMIC DNA]</scope>
</reference>
<dbReference type="GO" id="GO:0050566">
    <property type="term" value="F:asparaginyl-tRNA synthase (glutamine-hydrolyzing) activity"/>
    <property type="evidence" value="ECO:0007669"/>
    <property type="project" value="RHEA"/>
</dbReference>
<dbReference type="GO" id="GO:0070681">
    <property type="term" value="P:glutaminyl-tRNAGln biosynthesis via transamidation"/>
    <property type="evidence" value="ECO:0007669"/>
    <property type="project" value="TreeGrafter"/>
</dbReference>
<dbReference type="InterPro" id="IPR036113">
    <property type="entry name" value="Asp/Glu-ADT_sf_sub_c"/>
</dbReference>
<dbReference type="Pfam" id="PF02686">
    <property type="entry name" value="GatC"/>
    <property type="match status" value="1"/>
</dbReference>
<dbReference type="NCBIfam" id="TIGR00135">
    <property type="entry name" value="gatC"/>
    <property type="match status" value="1"/>
</dbReference>
<dbReference type="STRING" id="1802410.A3H75_02515"/>
<dbReference type="EMBL" id="MGES01000007">
    <property type="protein sequence ID" value="OGL89318.1"/>
    <property type="molecule type" value="Genomic_DNA"/>
</dbReference>
<proteinExistence type="inferred from homology"/>
<dbReference type="Gene3D" id="1.10.20.60">
    <property type="entry name" value="Glu-tRNAGln amidotransferase C subunit, N-terminal domain"/>
    <property type="match status" value="1"/>
</dbReference>
<sequence length="98" mass="11015">MKLTREEVEHLGRLARLALTEEEKAQYAAELSAILEFVEQLQEVDTTDVEPTAQVTGLEDVYRDDVVVPQSAEVMQKIVEQFPDRDGNLLKVPGVFDA</sequence>
<comment type="catalytic activity">
    <reaction evidence="1">
        <text>L-aspartyl-tRNA(Asn) + L-glutamine + ATP + H2O = L-asparaginyl-tRNA(Asn) + L-glutamate + ADP + phosphate + 2 H(+)</text>
        <dbReference type="Rhea" id="RHEA:14513"/>
        <dbReference type="Rhea" id="RHEA-COMP:9674"/>
        <dbReference type="Rhea" id="RHEA-COMP:9677"/>
        <dbReference type="ChEBI" id="CHEBI:15377"/>
        <dbReference type="ChEBI" id="CHEBI:15378"/>
        <dbReference type="ChEBI" id="CHEBI:29985"/>
        <dbReference type="ChEBI" id="CHEBI:30616"/>
        <dbReference type="ChEBI" id="CHEBI:43474"/>
        <dbReference type="ChEBI" id="CHEBI:58359"/>
        <dbReference type="ChEBI" id="CHEBI:78515"/>
        <dbReference type="ChEBI" id="CHEBI:78516"/>
        <dbReference type="ChEBI" id="CHEBI:456216"/>
    </reaction>
</comment>
<dbReference type="HAMAP" id="MF_00122">
    <property type="entry name" value="GatC"/>
    <property type="match status" value="1"/>
</dbReference>
<dbReference type="GO" id="GO:0006450">
    <property type="term" value="P:regulation of translational fidelity"/>
    <property type="evidence" value="ECO:0007669"/>
    <property type="project" value="InterPro"/>
</dbReference>
<keyword evidence="1" id="KW-0547">Nucleotide-binding</keyword>
<dbReference type="PANTHER" id="PTHR15004:SF0">
    <property type="entry name" value="GLUTAMYL-TRNA(GLN) AMIDOTRANSFERASE SUBUNIT C, MITOCHONDRIAL"/>
    <property type="match status" value="1"/>
</dbReference>
<comment type="similarity">
    <text evidence="1">Belongs to the GatC family.</text>
</comment>
<evidence type="ECO:0000313" key="3">
    <source>
        <dbReference type="Proteomes" id="UP000176678"/>
    </source>
</evidence>
<name>A0A1F7VGP2_9BACT</name>
<dbReference type="PANTHER" id="PTHR15004">
    <property type="entry name" value="GLUTAMYL-TRNA(GLN) AMIDOTRANSFERASE SUBUNIT C, MITOCHONDRIAL"/>
    <property type="match status" value="1"/>
</dbReference>
<dbReference type="InterPro" id="IPR003837">
    <property type="entry name" value="GatC"/>
</dbReference>
<dbReference type="SUPFAM" id="SSF141000">
    <property type="entry name" value="Glu-tRNAGln amidotransferase C subunit"/>
    <property type="match status" value="1"/>
</dbReference>
<comment type="caution">
    <text evidence="2">The sequence shown here is derived from an EMBL/GenBank/DDBJ whole genome shotgun (WGS) entry which is preliminary data.</text>
</comment>
<dbReference type="GO" id="GO:0005524">
    <property type="term" value="F:ATP binding"/>
    <property type="evidence" value="ECO:0007669"/>
    <property type="project" value="UniProtKB-KW"/>
</dbReference>
<gene>
    <name evidence="1" type="primary">gatC</name>
    <name evidence="2" type="ORF">A3H75_02515</name>
</gene>
<dbReference type="AlphaFoldDB" id="A0A1F7VGP2"/>
<dbReference type="GO" id="GO:0050567">
    <property type="term" value="F:glutaminyl-tRNA synthase (glutamine-hydrolyzing) activity"/>
    <property type="evidence" value="ECO:0007669"/>
    <property type="project" value="UniProtKB-UniRule"/>
</dbReference>
<accession>A0A1F7VGP2</accession>
<protein>
    <recommendedName>
        <fullName evidence="1">Aspartyl/glutamyl-tRNA(Asn/Gln) amidotransferase subunit C</fullName>
        <shortName evidence="1">Asp/Glu-ADT subunit C</shortName>
        <ecNumber evidence="1">6.3.5.-</ecNumber>
    </recommendedName>
</protein>
<organism evidence="2 3">
    <name type="scientific">Candidatus Uhrbacteria bacterium RIFCSPLOWO2_02_FULL_51_9</name>
    <dbReference type="NCBI Taxonomy" id="1802410"/>
    <lineage>
        <taxon>Bacteria</taxon>
        <taxon>Candidatus Uhriibacteriota</taxon>
    </lineage>
</organism>
<dbReference type="Proteomes" id="UP000176678">
    <property type="component" value="Unassembled WGS sequence"/>
</dbReference>
<keyword evidence="1" id="KW-0067">ATP-binding</keyword>